<reference evidence="10" key="1">
    <citation type="submission" date="2020-11" db="EMBL/GenBank/DDBJ databases">
        <authorList>
            <consortium name="DOE Joint Genome Institute"/>
            <person name="Ahrendt S."/>
            <person name="Riley R."/>
            <person name="Andreopoulos W."/>
            <person name="LaButti K."/>
            <person name="Pangilinan J."/>
            <person name="Ruiz-duenas F.J."/>
            <person name="Barrasa J.M."/>
            <person name="Sanchez-Garcia M."/>
            <person name="Camarero S."/>
            <person name="Miyauchi S."/>
            <person name="Serrano A."/>
            <person name="Linde D."/>
            <person name="Babiker R."/>
            <person name="Drula E."/>
            <person name="Ayuso-Fernandez I."/>
            <person name="Pacheco R."/>
            <person name="Padilla G."/>
            <person name="Ferreira P."/>
            <person name="Barriuso J."/>
            <person name="Kellner H."/>
            <person name="Castanera R."/>
            <person name="Alfaro M."/>
            <person name="Ramirez L."/>
            <person name="Pisabarro A.G."/>
            <person name="Kuo A."/>
            <person name="Tritt A."/>
            <person name="Lipzen A."/>
            <person name="He G."/>
            <person name="Yan M."/>
            <person name="Ng V."/>
            <person name="Cullen D."/>
            <person name="Martin F."/>
            <person name="Rosso M.-N."/>
            <person name="Henrissat B."/>
            <person name="Hibbett D."/>
            <person name="Martinez A.T."/>
            <person name="Grigoriev I.V."/>
        </authorList>
    </citation>
    <scope>NUCLEOTIDE SEQUENCE</scope>
    <source>
        <strain evidence="10">AH 44721</strain>
    </source>
</reference>
<dbReference type="SUPFAM" id="SSF54211">
    <property type="entry name" value="Ribosomal protein S5 domain 2-like"/>
    <property type="match status" value="1"/>
</dbReference>
<proteinExistence type="inferred from homology"/>
<dbReference type="EMBL" id="JADNYJ010000005">
    <property type="protein sequence ID" value="KAF8910959.1"/>
    <property type="molecule type" value="Genomic_DNA"/>
</dbReference>
<comment type="caution">
    <text evidence="10">The sequence shown here is derived from an EMBL/GenBank/DDBJ whole genome shotgun (WGS) entry which is preliminary data.</text>
</comment>
<evidence type="ECO:0000256" key="3">
    <source>
        <dbReference type="ARBA" id="ARBA00006678"/>
    </source>
</evidence>
<sequence>MAQNVFDRRRTNGPEESTPFIYEEDISNPVRPQETCRKGRKPADIRPIFLQPGLINQAAGSAYIEMDRTKIACAIYGPRQSKNVAFHEKGRLNVEVKFAPYSCLTRRAPMRDAEDRSVAMALHQALLASVRLESFPKATIDIFITVIETDGMEGCVAAGSIAASTALAHAGIEVLGLVMSCSAAAMGSEVWLDPTDEESRLSNGTLVLSCMPALTTVTSVWQTGRMAPNQALSCMVASQNRCDDIHTIVAQALLLDNSKSNQENL</sequence>
<dbReference type="CDD" id="cd11371">
    <property type="entry name" value="RNase_PH_MTR3"/>
    <property type="match status" value="1"/>
</dbReference>
<evidence type="ECO:0000259" key="9">
    <source>
        <dbReference type="Pfam" id="PF01138"/>
    </source>
</evidence>
<dbReference type="OrthoDB" id="2504340at2759"/>
<dbReference type="GO" id="GO:0000177">
    <property type="term" value="C:cytoplasmic exosome (RNase complex)"/>
    <property type="evidence" value="ECO:0007669"/>
    <property type="project" value="TreeGrafter"/>
</dbReference>
<dbReference type="InterPro" id="IPR036345">
    <property type="entry name" value="ExoRNase_PH_dom2_sf"/>
</dbReference>
<evidence type="ECO:0000256" key="2">
    <source>
        <dbReference type="ARBA" id="ARBA00004496"/>
    </source>
</evidence>
<dbReference type="PANTHER" id="PTHR11953:SF2">
    <property type="entry name" value="EXOSOME COMPLEX COMPONENT MTR3"/>
    <property type="match status" value="1"/>
</dbReference>
<dbReference type="AlphaFoldDB" id="A0A9P5NYC8"/>
<evidence type="ECO:0000256" key="4">
    <source>
        <dbReference type="ARBA" id="ARBA00022490"/>
    </source>
</evidence>
<keyword evidence="5" id="KW-0698">rRNA processing</keyword>
<dbReference type="SUPFAM" id="SSF55666">
    <property type="entry name" value="Ribonuclease PH domain 2-like"/>
    <property type="match status" value="1"/>
</dbReference>
<dbReference type="GO" id="GO:0005730">
    <property type="term" value="C:nucleolus"/>
    <property type="evidence" value="ECO:0007669"/>
    <property type="project" value="TreeGrafter"/>
</dbReference>
<dbReference type="GO" id="GO:0071028">
    <property type="term" value="P:nuclear mRNA surveillance"/>
    <property type="evidence" value="ECO:0007669"/>
    <property type="project" value="TreeGrafter"/>
</dbReference>
<keyword evidence="6" id="KW-0271">Exosome</keyword>
<dbReference type="InterPro" id="IPR001247">
    <property type="entry name" value="ExoRNase_PH_dom1"/>
</dbReference>
<evidence type="ECO:0000256" key="5">
    <source>
        <dbReference type="ARBA" id="ARBA00022552"/>
    </source>
</evidence>
<dbReference type="GO" id="GO:0003723">
    <property type="term" value="F:RNA binding"/>
    <property type="evidence" value="ECO:0007669"/>
    <property type="project" value="UniProtKB-KW"/>
</dbReference>
<comment type="similarity">
    <text evidence="3">Belongs to the RNase PH family.</text>
</comment>
<evidence type="ECO:0000256" key="6">
    <source>
        <dbReference type="ARBA" id="ARBA00022835"/>
    </source>
</evidence>
<protein>
    <submittedName>
        <fullName evidence="10">mRNA transport regulator 3</fullName>
    </submittedName>
</protein>
<dbReference type="InterPro" id="IPR020568">
    <property type="entry name" value="Ribosomal_Su5_D2-typ_SF"/>
</dbReference>
<feature type="domain" description="Exoribonuclease phosphorolytic" evidence="9">
    <location>
        <begin position="45"/>
        <end position="173"/>
    </location>
</feature>
<evidence type="ECO:0000256" key="8">
    <source>
        <dbReference type="ARBA" id="ARBA00023242"/>
    </source>
</evidence>
<dbReference type="GO" id="GO:0000176">
    <property type="term" value="C:nuclear exosome (RNase complex)"/>
    <property type="evidence" value="ECO:0007669"/>
    <property type="project" value="UniProtKB-ARBA"/>
</dbReference>
<dbReference type="GO" id="GO:0071051">
    <property type="term" value="P:poly(A)-dependent snoRNA 3'-end processing"/>
    <property type="evidence" value="ECO:0007669"/>
    <property type="project" value="TreeGrafter"/>
</dbReference>
<evidence type="ECO:0000313" key="11">
    <source>
        <dbReference type="Proteomes" id="UP000724874"/>
    </source>
</evidence>
<dbReference type="GO" id="GO:0006364">
    <property type="term" value="P:rRNA processing"/>
    <property type="evidence" value="ECO:0007669"/>
    <property type="project" value="UniProtKB-KW"/>
</dbReference>
<dbReference type="Gene3D" id="3.30.230.70">
    <property type="entry name" value="GHMP Kinase, N-terminal domain"/>
    <property type="match status" value="1"/>
</dbReference>
<comment type="subcellular location">
    <subcellularLocation>
        <location evidence="2">Cytoplasm</location>
    </subcellularLocation>
    <subcellularLocation>
        <location evidence="1">Nucleus</location>
    </subcellularLocation>
</comment>
<dbReference type="GO" id="GO:0034475">
    <property type="term" value="P:U4 snRNA 3'-end processing"/>
    <property type="evidence" value="ECO:0007669"/>
    <property type="project" value="TreeGrafter"/>
</dbReference>
<organism evidence="10 11">
    <name type="scientific">Gymnopilus junonius</name>
    <name type="common">Spectacular rustgill mushroom</name>
    <name type="synonym">Gymnopilus spectabilis subsp. junonius</name>
    <dbReference type="NCBI Taxonomy" id="109634"/>
    <lineage>
        <taxon>Eukaryota</taxon>
        <taxon>Fungi</taxon>
        <taxon>Dikarya</taxon>
        <taxon>Basidiomycota</taxon>
        <taxon>Agaricomycotina</taxon>
        <taxon>Agaricomycetes</taxon>
        <taxon>Agaricomycetidae</taxon>
        <taxon>Agaricales</taxon>
        <taxon>Agaricineae</taxon>
        <taxon>Hymenogastraceae</taxon>
        <taxon>Gymnopilus</taxon>
    </lineage>
</organism>
<accession>A0A9P5NYC8</accession>
<keyword evidence="7" id="KW-0694">RNA-binding</keyword>
<name>A0A9P5NYC8_GYMJU</name>
<dbReference type="PANTHER" id="PTHR11953">
    <property type="entry name" value="EXOSOME COMPLEX COMPONENT"/>
    <property type="match status" value="1"/>
</dbReference>
<keyword evidence="4" id="KW-0963">Cytoplasm</keyword>
<evidence type="ECO:0000313" key="10">
    <source>
        <dbReference type="EMBL" id="KAF8910959.1"/>
    </source>
</evidence>
<gene>
    <name evidence="10" type="ORF">CPB84DRAFT_1701699</name>
</gene>
<dbReference type="InterPro" id="IPR050080">
    <property type="entry name" value="RNase_PH"/>
</dbReference>
<dbReference type="Proteomes" id="UP000724874">
    <property type="component" value="Unassembled WGS sequence"/>
</dbReference>
<dbReference type="Pfam" id="PF01138">
    <property type="entry name" value="RNase_PH"/>
    <property type="match status" value="1"/>
</dbReference>
<keyword evidence="11" id="KW-1185">Reference proteome</keyword>
<dbReference type="InterPro" id="IPR027408">
    <property type="entry name" value="PNPase/RNase_PH_dom_sf"/>
</dbReference>
<dbReference type="GO" id="GO:0016075">
    <property type="term" value="P:rRNA catabolic process"/>
    <property type="evidence" value="ECO:0007669"/>
    <property type="project" value="TreeGrafter"/>
</dbReference>
<evidence type="ECO:0000256" key="7">
    <source>
        <dbReference type="ARBA" id="ARBA00022884"/>
    </source>
</evidence>
<evidence type="ECO:0000256" key="1">
    <source>
        <dbReference type="ARBA" id="ARBA00004123"/>
    </source>
</evidence>
<keyword evidence="8" id="KW-0539">Nucleus</keyword>